<name>A0A1V9FVM9_9BACT</name>
<gene>
    <name evidence="1" type="ORF">A3860_28485</name>
</gene>
<keyword evidence="2" id="KW-1185">Reference proteome</keyword>
<organism evidence="1 2">
    <name type="scientific">Niastella vici</name>
    <dbReference type="NCBI Taxonomy" id="1703345"/>
    <lineage>
        <taxon>Bacteria</taxon>
        <taxon>Pseudomonadati</taxon>
        <taxon>Bacteroidota</taxon>
        <taxon>Chitinophagia</taxon>
        <taxon>Chitinophagales</taxon>
        <taxon>Chitinophagaceae</taxon>
        <taxon>Niastella</taxon>
    </lineage>
</organism>
<dbReference type="STRING" id="1703345.A3860_28485"/>
<evidence type="ECO:0000313" key="1">
    <source>
        <dbReference type="EMBL" id="OQP62306.1"/>
    </source>
</evidence>
<protein>
    <submittedName>
        <fullName evidence="1">Uncharacterized protein</fullName>
    </submittedName>
</protein>
<sequence length="91" mass="10256">MQAPAKAGQAVGPGDSFFDCNYINIFTWKACFVQGLNVYSAHFFYTYLYGPAFKPTVNIILRHITTHPLPIPVISSVFIYSYTTTKTKIIQ</sequence>
<dbReference type="AlphaFoldDB" id="A0A1V9FVM9"/>
<dbReference type="EMBL" id="LVYD01000051">
    <property type="protein sequence ID" value="OQP62306.1"/>
    <property type="molecule type" value="Genomic_DNA"/>
</dbReference>
<evidence type="ECO:0000313" key="2">
    <source>
        <dbReference type="Proteomes" id="UP000192796"/>
    </source>
</evidence>
<comment type="caution">
    <text evidence="1">The sequence shown here is derived from an EMBL/GenBank/DDBJ whole genome shotgun (WGS) entry which is preliminary data.</text>
</comment>
<reference evidence="1 2" key="1">
    <citation type="submission" date="2016-03" db="EMBL/GenBank/DDBJ databases">
        <title>Niastella vici sp. nov., isolated from farmland soil.</title>
        <authorList>
            <person name="Chen L."/>
            <person name="Wang D."/>
            <person name="Yang S."/>
            <person name="Wang G."/>
        </authorList>
    </citation>
    <scope>NUCLEOTIDE SEQUENCE [LARGE SCALE GENOMIC DNA]</scope>
    <source>
        <strain evidence="1 2">DJ57</strain>
    </source>
</reference>
<dbReference type="Proteomes" id="UP000192796">
    <property type="component" value="Unassembled WGS sequence"/>
</dbReference>
<proteinExistence type="predicted"/>
<accession>A0A1V9FVM9</accession>